<evidence type="ECO:0000256" key="1">
    <source>
        <dbReference type="ARBA" id="ARBA00006930"/>
    </source>
</evidence>
<dbReference type="OrthoDB" id="1698838at2"/>
<accession>A0A098MF37</accession>
<comment type="subunit">
    <text evidence="2">Heterodimer of SbcC and SbcD.</text>
</comment>
<dbReference type="Proteomes" id="UP000029734">
    <property type="component" value="Unassembled WGS sequence"/>
</dbReference>
<dbReference type="InterPro" id="IPR038729">
    <property type="entry name" value="Rad50/SbcC_AAA"/>
</dbReference>
<sequence length="523" mass="58638">MPHIKLLSVNAHCFKAHRDLVVTFGERTEITGDNAKGKSSILEMPSWVLYGTDTLGSKLDPTPTNYKFDLVKAEILLQVDDKQFMLGRGIEKGKNTFYINEVPTKSGEFDELVKSLFEKDLFLSLYNPTYFFTLHWSKQRELMMRFTTAPAAKEVFAEMSRLTPDQKQKDIVLNPQASKLQELTKKHTRPQLKDIHTKNKNDKDTAFKRAQGKVEALEGQLLKLPEAPADIEAVRAEDSALLLQIRTLQEKIELAYEPKRKRMVLESKLEAARAKVAAAKARYFKVHGEEIAEECPTCKRPLDPESVEAVTASKEARKLPLRTEHGQAVTEREAVEAELAAVELIDVTELIAERNSLELKRDATADTIHAHNVRNPLIADLDKARTEELDTLSSRNDSIFILDALKAYEAKEAELQAAKVQDMFTTLTISLFKELKGGGDPQPNFEIERDGKPYSKLSRSERAHAGIELAAVLSKMGDIIAPLAVDDSESVFRIGQPAGQLILVRAVENQKLGIKLEESSHDN</sequence>
<dbReference type="EMBL" id="JQCR01000001">
    <property type="protein sequence ID" value="KGE20671.1"/>
    <property type="molecule type" value="Genomic_DNA"/>
</dbReference>
<evidence type="ECO:0000313" key="6">
    <source>
        <dbReference type="Proteomes" id="UP000029734"/>
    </source>
</evidence>
<proteinExistence type="inferred from homology"/>
<keyword evidence="6" id="KW-1185">Reference proteome</keyword>
<evidence type="ECO:0000256" key="3">
    <source>
        <dbReference type="ARBA" id="ARBA00013368"/>
    </source>
</evidence>
<dbReference type="Gene3D" id="3.40.50.300">
    <property type="entry name" value="P-loop containing nucleotide triphosphate hydrolases"/>
    <property type="match status" value="1"/>
</dbReference>
<feature type="domain" description="Rad50/SbcC-type AAA" evidence="4">
    <location>
        <begin position="14"/>
        <end position="253"/>
    </location>
</feature>
<reference evidence="5 6" key="1">
    <citation type="submission" date="2014-08" db="EMBL/GenBank/DDBJ databases">
        <authorList>
            <person name="den Bakker H.C."/>
        </authorList>
    </citation>
    <scope>NUCLEOTIDE SEQUENCE [LARGE SCALE GENOMIC DNA]</scope>
    <source>
        <strain evidence="5 6">DSM 18334</strain>
    </source>
</reference>
<dbReference type="PANTHER" id="PTHR32114:SF2">
    <property type="entry name" value="ABC TRANSPORTER ABCH.3"/>
    <property type="match status" value="1"/>
</dbReference>
<dbReference type="PANTHER" id="PTHR32114">
    <property type="entry name" value="ABC TRANSPORTER ABCH.3"/>
    <property type="match status" value="1"/>
</dbReference>
<gene>
    <name evidence="5" type="ORF">PWYN_00260</name>
</gene>
<protein>
    <recommendedName>
        <fullName evidence="3">Nuclease SbcCD subunit C</fullName>
    </recommendedName>
</protein>
<dbReference type="eggNOG" id="COG1196">
    <property type="taxonomic scope" value="Bacteria"/>
</dbReference>
<dbReference type="STRING" id="268407.PWYN_00260"/>
<dbReference type="SUPFAM" id="SSF52540">
    <property type="entry name" value="P-loop containing nucleoside triphosphate hydrolases"/>
    <property type="match status" value="1"/>
</dbReference>
<dbReference type="Pfam" id="PF13476">
    <property type="entry name" value="AAA_23"/>
    <property type="match status" value="1"/>
</dbReference>
<dbReference type="InterPro" id="IPR027417">
    <property type="entry name" value="P-loop_NTPase"/>
</dbReference>
<evidence type="ECO:0000259" key="4">
    <source>
        <dbReference type="Pfam" id="PF13476"/>
    </source>
</evidence>
<evidence type="ECO:0000313" key="5">
    <source>
        <dbReference type="EMBL" id="KGE20671.1"/>
    </source>
</evidence>
<reference evidence="5 6" key="2">
    <citation type="submission" date="2014-10" db="EMBL/GenBank/DDBJ databases">
        <title>Comparative genomics of the Paenibacillus odorifer group.</title>
        <authorList>
            <person name="Tsai Y.-C."/>
            <person name="Martin N."/>
            <person name="Korlach J."/>
            <person name="Wiedmann M."/>
        </authorList>
    </citation>
    <scope>NUCLEOTIDE SEQUENCE [LARGE SCALE GENOMIC DNA]</scope>
    <source>
        <strain evidence="5 6">DSM 18334</strain>
    </source>
</reference>
<dbReference type="RefSeq" id="WP_036647264.1">
    <property type="nucleotide sequence ID" value="NZ_JQCR01000001.1"/>
</dbReference>
<organism evidence="5 6">
    <name type="scientific">Paenibacillus wynnii</name>
    <dbReference type="NCBI Taxonomy" id="268407"/>
    <lineage>
        <taxon>Bacteria</taxon>
        <taxon>Bacillati</taxon>
        <taxon>Bacillota</taxon>
        <taxon>Bacilli</taxon>
        <taxon>Bacillales</taxon>
        <taxon>Paenibacillaceae</taxon>
        <taxon>Paenibacillus</taxon>
    </lineage>
</organism>
<dbReference type="AlphaFoldDB" id="A0A098MF37"/>
<evidence type="ECO:0000256" key="2">
    <source>
        <dbReference type="ARBA" id="ARBA00011322"/>
    </source>
</evidence>
<comment type="similarity">
    <text evidence="1">Belongs to the SMC family. SbcC subfamily.</text>
</comment>
<name>A0A098MF37_9BACL</name>
<comment type="caution">
    <text evidence="5">The sequence shown here is derived from an EMBL/GenBank/DDBJ whole genome shotgun (WGS) entry which is preliminary data.</text>
</comment>